<reference evidence="1 2" key="1">
    <citation type="submission" date="2019-11" db="EMBL/GenBank/DDBJ databases">
        <title>Comparative genomics of hydrocarbon-degrading Desulfosarcina strains.</title>
        <authorList>
            <person name="Watanabe M."/>
            <person name="Kojima H."/>
            <person name="Fukui M."/>
        </authorList>
    </citation>
    <scope>NUCLEOTIDE SEQUENCE [LARGE SCALE GENOMIC DNA]</scope>
    <source>
        <strain evidence="1 2">PP31</strain>
    </source>
</reference>
<accession>A0A5K7Z8M6</accession>
<keyword evidence="2" id="KW-1185">Reference proteome</keyword>
<dbReference type="EMBL" id="AP021875">
    <property type="protein sequence ID" value="BBO74814.1"/>
    <property type="molecule type" value="Genomic_DNA"/>
</dbReference>
<dbReference type="RefSeq" id="WP_155303795.1">
    <property type="nucleotide sequence ID" value="NZ_AP021875.1"/>
</dbReference>
<dbReference type="AlphaFoldDB" id="A0A5K7Z8M6"/>
<organism evidence="1 2">
    <name type="scientific">Desulfosarcina widdelii</name>
    <dbReference type="NCBI Taxonomy" id="947919"/>
    <lineage>
        <taxon>Bacteria</taxon>
        <taxon>Pseudomonadati</taxon>
        <taxon>Thermodesulfobacteriota</taxon>
        <taxon>Desulfobacteria</taxon>
        <taxon>Desulfobacterales</taxon>
        <taxon>Desulfosarcinaceae</taxon>
        <taxon>Desulfosarcina</taxon>
    </lineage>
</organism>
<evidence type="ECO:0000313" key="1">
    <source>
        <dbReference type="EMBL" id="BBO74814.1"/>
    </source>
</evidence>
<name>A0A5K7Z8M6_9BACT</name>
<gene>
    <name evidence="1" type="ORF">DSCW_22310</name>
</gene>
<proteinExistence type="predicted"/>
<dbReference type="KEGG" id="dwd:DSCW_22310"/>
<protein>
    <submittedName>
        <fullName evidence="1">Uncharacterized protein</fullName>
    </submittedName>
</protein>
<evidence type="ECO:0000313" key="2">
    <source>
        <dbReference type="Proteomes" id="UP000427769"/>
    </source>
</evidence>
<sequence>MDPASLETVRSGISTVGVSLTPDLSKTDALLPAKGVWGGVKRGVVFGAAMPVMLGFASPVPGGTYIGLLSSPLQKRGTSETDALILTVPTN</sequence>
<dbReference type="Proteomes" id="UP000427769">
    <property type="component" value="Chromosome"/>
</dbReference>